<dbReference type="InterPro" id="IPR036397">
    <property type="entry name" value="RNaseH_sf"/>
</dbReference>
<organism evidence="1 2">
    <name type="scientific">Caligus rogercresseyi</name>
    <name type="common">Sea louse</name>
    <dbReference type="NCBI Taxonomy" id="217165"/>
    <lineage>
        <taxon>Eukaryota</taxon>
        <taxon>Metazoa</taxon>
        <taxon>Ecdysozoa</taxon>
        <taxon>Arthropoda</taxon>
        <taxon>Crustacea</taxon>
        <taxon>Multicrustacea</taxon>
        <taxon>Hexanauplia</taxon>
        <taxon>Copepoda</taxon>
        <taxon>Siphonostomatoida</taxon>
        <taxon>Caligidae</taxon>
        <taxon>Caligus</taxon>
    </lineage>
</organism>
<name>A0A7T8GND9_CALRO</name>
<accession>A0A7T8GND9</accession>
<sequence length="155" mass="16975">MSVERDVQIRVHALLEAIKRSTEISRQLGISRPTVYKVKATDIERKINIADPLKSIRAHVAATSRSCGPSSSPGSENTSPMGITYPYGVGHASDYAFWLHIESKACKLCPPSIAALKAAVNQEWTSMDEDIEVKVCQAFRKRLMAIVAANGGYIE</sequence>
<evidence type="ECO:0000313" key="1">
    <source>
        <dbReference type="EMBL" id="QQP34777.1"/>
    </source>
</evidence>
<dbReference type="EMBL" id="CP045906">
    <property type="protein sequence ID" value="QQP34777.1"/>
    <property type="molecule type" value="Genomic_DNA"/>
</dbReference>
<proteinExistence type="predicted"/>
<dbReference type="Gene3D" id="3.30.420.10">
    <property type="entry name" value="Ribonuclease H-like superfamily/Ribonuclease H"/>
    <property type="match status" value="1"/>
</dbReference>
<keyword evidence="2" id="KW-1185">Reference proteome</keyword>
<evidence type="ECO:0000313" key="2">
    <source>
        <dbReference type="Proteomes" id="UP000595437"/>
    </source>
</evidence>
<protein>
    <submittedName>
        <fullName evidence="1">Transposable element</fullName>
    </submittedName>
</protein>
<dbReference type="OrthoDB" id="9996331at2759"/>
<dbReference type="Gene3D" id="1.10.10.60">
    <property type="entry name" value="Homeodomain-like"/>
    <property type="match status" value="1"/>
</dbReference>
<gene>
    <name evidence="1" type="ORF">FKW44_022776</name>
</gene>
<dbReference type="AlphaFoldDB" id="A0A7T8GND9"/>
<reference evidence="2" key="1">
    <citation type="submission" date="2021-01" db="EMBL/GenBank/DDBJ databases">
        <title>Caligus Genome Assembly.</title>
        <authorList>
            <person name="Gallardo-Escarate C."/>
        </authorList>
    </citation>
    <scope>NUCLEOTIDE SEQUENCE [LARGE SCALE GENOMIC DNA]</scope>
</reference>
<dbReference type="Proteomes" id="UP000595437">
    <property type="component" value="Chromosome 17"/>
</dbReference>
<dbReference type="GO" id="GO:0003676">
    <property type="term" value="F:nucleic acid binding"/>
    <property type="evidence" value="ECO:0007669"/>
    <property type="project" value="InterPro"/>
</dbReference>